<dbReference type="GO" id="GO:0006893">
    <property type="term" value="P:Golgi to plasma membrane transport"/>
    <property type="evidence" value="ECO:0007669"/>
    <property type="project" value="TreeGrafter"/>
</dbReference>
<organism evidence="6">
    <name type="scientific">Triticum urartu</name>
    <name type="common">Red wild einkorn</name>
    <name type="synonym">Crithodium urartu</name>
    <dbReference type="NCBI Taxonomy" id="4572"/>
    <lineage>
        <taxon>Eukaryota</taxon>
        <taxon>Viridiplantae</taxon>
        <taxon>Streptophyta</taxon>
        <taxon>Embryophyta</taxon>
        <taxon>Tracheophyta</taxon>
        <taxon>Spermatophyta</taxon>
        <taxon>Magnoliopsida</taxon>
        <taxon>Liliopsida</taxon>
        <taxon>Poales</taxon>
        <taxon>Poaceae</taxon>
        <taxon>BOP clade</taxon>
        <taxon>Pooideae</taxon>
        <taxon>Triticodae</taxon>
        <taxon>Triticeae</taxon>
        <taxon>Triticinae</taxon>
        <taxon>Triticum</taxon>
    </lineage>
</organism>
<evidence type="ECO:0000256" key="2">
    <source>
        <dbReference type="ARBA" id="ARBA00022448"/>
    </source>
</evidence>
<keyword evidence="3" id="KW-0268">Exocytosis</keyword>
<dbReference type="InterPro" id="IPR032403">
    <property type="entry name" value="Exo84_C"/>
</dbReference>
<protein>
    <recommendedName>
        <fullName evidence="5">Exocyst component Exo84 C-terminal domain-containing protein</fullName>
    </recommendedName>
</protein>
<dbReference type="GO" id="GO:0008104">
    <property type="term" value="P:intracellular protein localization"/>
    <property type="evidence" value="ECO:0007669"/>
    <property type="project" value="TreeGrafter"/>
</dbReference>
<keyword evidence="2" id="KW-0813">Transport</keyword>
<dbReference type="FunFam" id="1.20.58.1220:FF:000005">
    <property type="entry name" value="Os07g0568000 protein"/>
    <property type="match status" value="1"/>
</dbReference>
<dbReference type="EMBL" id="KD113905">
    <property type="protein sequence ID" value="EMS60090.1"/>
    <property type="molecule type" value="Genomic_DNA"/>
</dbReference>
<comment type="similarity">
    <text evidence="1">Belongs to the EXO84 family.</text>
</comment>
<dbReference type="InterPro" id="IPR042560">
    <property type="entry name" value="Exo84_C_2"/>
</dbReference>
<proteinExistence type="inferred from homology"/>
<dbReference type="GO" id="GO:0006887">
    <property type="term" value="P:exocytosis"/>
    <property type="evidence" value="ECO:0007669"/>
    <property type="project" value="UniProtKB-KW"/>
</dbReference>
<sequence>MGRPAMESSSEEELEDDFPGHEWITPQSSIRAAYQSQTEKSICAVLWHSLFDWAPLQHNYKYNGIRKTCSELLELKDAIENLCGNMQSKYHAFLRISEEVVEAEQELIELQKHVSAQGMLVQDLMSGVCRELDMWQKYSKEEHVVEKDFQSELNEILSVDTQDPKVIFLDEIDILLAEHKLEKALLALDTEEKKYMTTDGSGKESDAEISAYKTALFKRKSILEDQLVRYSEQPSLSITELRKSLSGLIKIGKGSVAHQVLLKTYGSHLHRDVEAFLPTCSVYTETYSATLSQLVFSAISKVLKESSTLFGDSPTNMNRIIQWAEYEIEAFARLVKENSPLPESVSALRSVCICIQTTLAHCSCLEAHGLKFSKLLMLLLRPHIEEVLELNFRRVRRKIIDSARNDDILRLGPQEGSPTSDSVAPKMMLTSSGKKFMSVINYLSSPVCNFYIYYIQSIPSVVNNLHHTSSLKSDYSQLVTSMSPHDLSSFLNRPSFLEQEEGRIWHTLALESGTMLLVRSQNGQCASGNQAVSQGGSSSNSGQGRNNSGGSRRHHADICMCFLQDLLDHVTPMTTVHFGGTILSNFLQLFDRYVETLIKVLPGPSEDDNVVESQEPVELKAESDAQQLALIGTAYTVADELLPAAVSKFFDMQTKKKETSGTSEGLGPGSVYSTEYKEWKRHLQHSLDKLRDHFCRQYVLSFIYLEGKSRLDARMYLEGNRDDLFWDSDPLPSLPFQALFGRLQQLASVAGDVLLGKEKIQKVLLSRLTETVVMWLSNEQEFWDVFENESIQLQPSGLQQLILDMHFLVEIAICGRYPHRPVQQLVSVIITRAIAAFSAREVDPQSALPEDEWFLDTAKTAINKLMLGTSGSESDLEAPIAPHDDGISEDSDSISCLSSIGSEDSFASANNDDLENPVYFTDPDS</sequence>
<evidence type="ECO:0000259" key="5">
    <source>
        <dbReference type="Pfam" id="PF16528"/>
    </source>
</evidence>
<dbReference type="GO" id="GO:0000145">
    <property type="term" value="C:exocyst"/>
    <property type="evidence" value="ECO:0007669"/>
    <property type="project" value="InterPro"/>
</dbReference>
<reference evidence="6" key="1">
    <citation type="journal article" date="2013" name="Nature">
        <title>Draft genome of the wheat A-genome progenitor Triticum urartu.</title>
        <authorList>
            <person name="Ling H.Q."/>
            <person name="Zhao S."/>
            <person name="Liu D."/>
            <person name="Wang J."/>
            <person name="Sun H."/>
            <person name="Zhang C."/>
            <person name="Fan H."/>
            <person name="Li D."/>
            <person name="Dong L."/>
            <person name="Tao Y."/>
            <person name="Gao C."/>
            <person name="Wu H."/>
            <person name="Li Y."/>
            <person name="Cui Y."/>
            <person name="Guo X."/>
            <person name="Zheng S."/>
            <person name="Wang B."/>
            <person name="Yu K."/>
            <person name="Liang Q."/>
            <person name="Yang W."/>
            <person name="Lou X."/>
            <person name="Chen J."/>
            <person name="Feng M."/>
            <person name="Jian J."/>
            <person name="Zhang X."/>
            <person name="Luo G."/>
            <person name="Jiang Y."/>
            <person name="Liu J."/>
            <person name="Wang Z."/>
            <person name="Sha Y."/>
            <person name="Zhang B."/>
            <person name="Wu H."/>
            <person name="Tang D."/>
            <person name="Shen Q."/>
            <person name="Xue P."/>
            <person name="Zou S."/>
            <person name="Wang X."/>
            <person name="Liu X."/>
            <person name="Wang F."/>
            <person name="Yang Y."/>
            <person name="An X."/>
            <person name="Dong Z."/>
            <person name="Zhang K."/>
            <person name="Zhang X."/>
            <person name="Luo M.C."/>
            <person name="Dvorak J."/>
            <person name="Tong Y."/>
            <person name="Wang J."/>
            <person name="Yang H."/>
            <person name="Li Z."/>
            <person name="Wang D."/>
            <person name="Zhang A."/>
            <person name="Wang J."/>
        </authorList>
    </citation>
    <scope>NUCLEOTIDE SEQUENCE</scope>
</reference>
<dbReference type="InterPro" id="IPR016159">
    <property type="entry name" value="Cullin_repeat-like_dom_sf"/>
</dbReference>
<dbReference type="PANTHER" id="PTHR21426:SF2">
    <property type="entry name" value="EXOCYST COMPLEX COMPONENT EXO84C"/>
    <property type="match status" value="1"/>
</dbReference>
<dbReference type="eggNOG" id="KOG2215">
    <property type="taxonomic scope" value="Eukaryota"/>
</dbReference>
<feature type="compositionally biased region" description="Low complexity" evidence="4">
    <location>
        <begin position="893"/>
        <end position="905"/>
    </location>
</feature>
<evidence type="ECO:0000256" key="1">
    <source>
        <dbReference type="ARBA" id="ARBA00007210"/>
    </source>
</evidence>
<evidence type="ECO:0000256" key="3">
    <source>
        <dbReference type="ARBA" id="ARBA00022483"/>
    </source>
</evidence>
<dbReference type="PANTHER" id="PTHR21426">
    <property type="entry name" value="EXOCYST COMPLEX COMPONENT 8"/>
    <property type="match status" value="1"/>
</dbReference>
<gene>
    <name evidence="6" type="ORF">TRIUR3_20044</name>
</gene>
<dbReference type="Pfam" id="PF16528">
    <property type="entry name" value="Exo84_C"/>
    <property type="match status" value="1"/>
</dbReference>
<dbReference type="OMA" id="FWGVLED"/>
<dbReference type="AlphaFoldDB" id="M8A5Z1"/>
<dbReference type="SUPFAM" id="SSF74788">
    <property type="entry name" value="Cullin repeat-like"/>
    <property type="match status" value="1"/>
</dbReference>
<dbReference type="Gene3D" id="1.20.58.1220">
    <property type="entry name" value="Exo84p, C-terminal helical domain"/>
    <property type="match status" value="1"/>
</dbReference>
<evidence type="ECO:0000256" key="4">
    <source>
        <dbReference type="SAM" id="MobiDB-lite"/>
    </source>
</evidence>
<evidence type="ECO:0000313" key="6">
    <source>
        <dbReference type="EMBL" id="EMS60090.1"/>
    </source>
</evidence>
<feature type="domain" description="Exocyst component Exo84 C-terminal" evidence="5">
    <location>
        <begin position="169"/>
        <end position="372"/>
    </location>
</feature>
<dbReference type="InterPro" id="IPR033961">
    <property type="entry name" value="Exo84"/>
</dbReference>
<feature type="region of interest" description="Disordered" evidence="4">
    <location>
        <begin position="527"/>
        <end position="551"/>
    </location>
</feature>
<name>M8A5Z1_TRIUA</name>
<feature type="compositionally biased region" description="Low complexity" evidence="4">
    <location>
        <begin position="527"/>
        <end position="550"/>
    </location>
</feature>
<feature type="region of interest" description="Disordered" evidence="4">
    <location>
        <begin position="1"/>
        <end position="21"/>
    </location>
</feature>
<accession>M8A5Z1</accession>
<feature type="region of interest" description="Disordered" evidence="4">
    <location>
        <begin position="872"/>
        <end position="925"/>
    </location>
</feature>
<dbReference type="STRING" id="4572.M8A5Z1"/>